<protein>
    <recommendedName>
        <fullName evidence="2">DUF6594 domain-containing protein</fullName>
    </recommendedName>
</protein>
<dbReference type="OrthoDB" id="3533814at2759"/>
<dbReference type="AlphaFoldDB" id="A0A6A6U571"/>
<keyword evidence="1" id="KW-0812">Transmembrane</keyword>
<feature type="domain" description="DUF6594" evidence="2">
    <location>
        <begin position="23"/>
        <end position="286"/>
    </location>
</feature>
<dbReference type="PANTHER" id="PTHR34502:SF4">
    <property type="entry name" value="DUF6594 DOMAIN-CONTAINING PROTEIN"/>
    <property type="match status" value="1"/>
</dbReference>
<dbReference type="InterPro" id="IPR046529">
    <property type="entry name" value="DUF6594"/>
</dbReference>
<proteinExistence type="predicted"/>
<keyword evidence="1" id="KW-1133">Transmembrane helix</keyword>
<accession>A0A6A6U571</accession>
<evidence type="ECO:0000256" key="1">
    <source>
        <dbReference type="SAM" id="Phobius"/>
    </source>
</evidence>
<dbReference type="PANTHER" id="PTHR34502">
    <property type="entry name" value="DUF6594 DOMAIN-CONTAINING PROTEIN-RELATED"/>
    <property type="match status" value="1"/>
</dbReference>
<feature type="transmembrane region" description="Helical" evidence="1">
    <location>
        <begin position="249"/>
        <end position="267"/>
    </location>
</feature>
<dbReference type="EMBL" id="MU004238">
    <property type="protein sequence ID" value="KAF2666786.1"/>
    <property type="molecule type" value="Genomic_DNA"/>
</dbReference>
<feature type="transmembrane region" description="Helical" evidence="1">
    <location>
        <begin position="274"/>
        <end position="293"/>
    </location>
</feature>
<dbReference type="Pfam" id="PF20237">
    <property type="entry name" value="DUF6594"/>
    <property type="match status" value="1"/>
</dbReference>
<evidence type="ECO:0000313" key="3">
    <source>
        <dbReference type="EMBL" id="KAF2666786.1"/>
    </source>
</evidence>
<dbReference type="Proteomes" id="UP000799302">
    <property type="component" value="Unassembled WGS sequence"/>
</dbReference>
<name>A0A6A6U571_9PEZI</name>
<organism evidence="3 4">
    <name type="scientific">Microthyrium microscopicum</name>
    <dbReference type="NCBI Taxonomy" id="703497"/>
    <lineage>
        <taxon>Eukaryota</taxon>
        <taxon>Fungi</taxon>
        <taxon>Dikarya</taxon>
        <taxon>Ascomycota</taxon>
        <taxon>Pezizomycotina</taxon>
        <taxon>Dothideomycetes</taxon>
        <taxon>Dothideomycetes incertae sedis</taxon>
        <taxon>Microthyriales</taxon>
        <taxon>Microthyriaceae</taxon>
        <taxon>Microthyrium</taxon>
    </lineage>
</organism>
<keyword evidence="1" id="KW-0472">Membrane</keyword>
<evidence type="ECO:0000259" key="2">
    <source>
        <dbReference type="Pfam" id="PF20237"/>
    </source>
</evidence>
<reference evidence="3" key="1">
    <citation type="journal article" date="2020" name="Stud. Mycol.">
        <title>101 Dothideomycetes genomes: a test case for predicting lifestyles and emergence of pathogens.</title>
        <authorList>
            <person name="Haridas S."/>
            <person name="Albert R."/>
            <person name="Binder M."/>
            <person name="Bloem J."/>
            <person name="Labutti K."/>
            <person name="Salamov A."/>
            <person name="Andreopoulos B."/>
            <person name="Baker S."/>
            <person name="Barry K."/>
            <person name="Bills G."/>
            <person name="Bluhm B."/>
            <person name="Cannon C."/>
            <person name="Castanera R."/>
            <person name="Culley D."/>
            <person name="Daum C."/>
            <person name="Ezra D."/>
            <person name="Gonzalez J."/>
            <person name="Henrissat B."/>
            <person name="Kuo A."/>
            <person name="Liang C."/>
            <person name="Lipzen A."/>
            <person name="Lutzoni F."/>
            <person name="Magnuson J."/>
            <person name="Mondo S."/>
            <person name="Nolan M."/>
            <person name="Ohm R."/>
            <person name="Pangilinan J."/>
            <person name="Park H.-J."/>
            <person name="Ramirez L."/>
            <person name="Alfaro M."/>
            <person name="Sun H."/>
            <person name="Tritt A."/>
            <person name="Yoshinaga Y."/>
            <person name="Zwiers L.-H."/>
            <person name="Turgeon B."/>
            <person name="Goodwin S."/>
            <person name="Spatafora J."/>
            <person name="Crous P."/>
            <person name="Grigoriev I."/>
        </authorList>
    </citation>
    <scope>NUCLEOTIDE SEQUENCE</scope>
    <source>
        <strain evidence="3">CBS 115976</strain>
    </source>
</reference>
<sequence length="297" mass="33380">MGRKNTDIESDAGKLEIQTLHGYPSLTRFITSDHDRTTLVFRRFDDLAVRNLLYLQSELAELKKKQESFDEEDRSIKAGREMKGCAMSWLKSQEMAKAGDAKQQERVDLAKDIRVKLKEYREALLFESTMASIKPPPKRTFEAIRHALYRKDDQNNEYSILTGSSQDMYSSNDDLVLLNHPGEQDRLTQFMHHYLPVLFTSGRRTDDTVYISEKRITRVVSIISIAMAVILLLVAIISLHIVSRPATKIALVAVFMVVFAGSVGLLTTAKRSEIFAATAAYAAVLVVFVSGNLSGSN</sequence>
<gene>
    <name evidence="3" type="ORF">BT63DRAFT_427199</name>
</gene>
<keyword evidence="4" id="KW-1185">Reference proteome</keyword>
<evidence type="ECO:0000313" key="4">
    <source>
        <dbReference type="Proteomes" id="UP000799302"/>
    </source>
</evidence>
<feature type="transmembrane region" description="Helical" evidence="1">
    <location>
        <begin position="219"/>
        <end position="243"/>
    </location>
</feature>